<accession>A0A1B1UJ15</accession>
<dbReference type="EMBL" id="CP016428">
    <property type="protein sequence ID" value="ANW02778.1"/>
    <property type="molecule type" value="Genomic_DNA"/>
</dbReference>
<keyword evidence="3" id="KW-1185">Reference proteome</keyword>
<gene>
    <name evidence="2" type="ORF">LMTR13_24050</name>
</gene>
<evidence type="ECO:0000313" key="2">
    <source>
        <dbReference type="EMBL" id="ANW02778.1"/>
    </source>
</evidence>
<sequence length="119" mass="13067">MDDGRAILEALELPQAEEPEQPELVEATSSKAPVTACRRNGRLAERSARRDVTEGVGTRLNFDLWPLRGRCASTIRLALPKRGHVIAPESLWRASSPPGSLTATRLGSVLNKIPVWPYL</sequence>
<dbReference type="AlphaFoldDB" id="A0A1B1UJ15"/>
<reference evidence="2 3" key="1">
    <citation type="submission" date="2016-07" db="EMBL/GenBank/DDBJ databases">
        <title>Complete genome sequence of Bradyrhizobium icense LMTR 13T, a potential inoculant strain isolated from lima bean (Phaseolus lunatus) in Peru.</title>
        <authorList>
            <person name="Ormeno-Orrillo E."/>
            <person name="Duran D."/>
            <person name="Rogel M.A."/>
            <person name="Rey L."/>
            <person name="Imperial J."/>
            <person name="Ruiz-Argueso T."/>
            <person name="Martinez-Romero E."/>
        </authorList>
    </citation>
    <scope>NUCLEOTIDE SEQUENCE [LARGE SCALE GENOMIC DNA]</scope>
    <source>
        <strain evidence="2 3">LMTR 13</strain>
    </source>
</reference>
<organism evidence="2 3">
    <name type="scientific">Bradyrhizobium icense</name>
    <dbReference type="NCBI Taxonomy" id="1274631"/>
    <lineage>
        <taxon>Bacteria</taxon>
        <taxon>Pseudomonadati</taxon>
        <taxon>Pseudomonadota</taxon>
        <taxon>Alphaproteobacteria</taxon>
        <taxon>Hyphomicrobiales</taxon>
        <taxon>Nitrobacteraceae</taxon>
        <taxon>Bradyrhizobium</taxon>
    </lineage>
</organism>
<evidence type="ECO:0000256" key="1">
    <source>
        <dbReference type="SAM" id="MobiDB-lite"/>
    </source>
</evidence>
<protein>
    <submittedName>
        <fullName evidence="2">Uncharacterized protein</fullName>
    </submittedName>
</protein>
<name>A0A1B1UJ15_9BRAD</name>
<proteinExistence type="predicted"/>
<evidence type="ECO:0000313" key="3">
    <source>
        <dbReference type="Proteomes" id="UP000092839"/>
    </source>
</evidence>
<dbReference type="Proteomes" id="UP000092839">
    <property type="component" value="Chromosome"/>
</dbReference>
<feature type="region of interest" description="Disordered" evidence="1">
    <location>
        <begin position="10"/>
        <end position="30"/>
    </location>
</feature>
<dbReference type="KEGG" id="bic:LMTR13_24050"/>